<feature type="signal peptide" evidence="1">
    <location>
        <begin position="1"/>
        <end position="28"/>
    </location>
</feature>
<name>A0ABU3P9Z2_9BURK</name>
<evidence type="ECO:0000313" key="3">
    <source>
        <dbReference type="Proteomes" id="UP001246372"/>
    </source>
</evidence>
<dbReference type="Proteomes" id="UP001246372">
    <property type="component" value="Unassembled WGS sequence"/>
</dbReference>
<dbReference type="EMBL" id="JAVXZY010000002">
    <property type="protein sequence ID" value="MDT8999097.1"/>
    <property type="molecule type" value="Genomic_DNA"/>
</dbReference>
<comment type="caution">
    <text evidence="2">The sequence shown here is derived from an EMBL/GenBank/DDBJ whole genome shotgun (WGS) entry which is preliminary data.</text>
</comment>
<evidence type="ECO:0000313" key="2">
    <source>
        <dbReference type="EMBL" id="MDT8999097.1"/>
    </source>
</evidence>
<dbReference type="RefSeq" id="WP_315649586.1">
    <property type="nucleotide sequence ID" value="NZ_JAVXZY010000002.1"/>
</dbReference>
<reference evidence="2" key="1">
    <citation type="submission" date="2023-09" db="EMBL/GenBank/DDBJ databases">
        <title>Paucibacter sp. APW11 Genome sequencing and assembly.</title>
        <authorList>
            <person name="Kim I."/>
        </authorList>
    </citation>
    <scope>NUCLEOTIDE SEQUENCE</scope>
    <source>
        <strain evidence="2">APW11</strain>
    </source>
</reference>
<feature type="chain" id="PRO_5046671060" description="DUF4136 domain-containing protein" evidence="1">
    <location>
        <begin position="29"/>
        <end position="182"/>
    </location>
</feature>
<organism evidence="2 3">
    <name type="scientific">Roseateles aquae</name>
    <dbReference type="NCBI Taxonomy" id="3077235"/>
    <lineage>
        <taxon>Bacteria</taxon>
        <taxon>Pseudomonadati</taxon>
        <taxon>Pseudomonadota</taxon>
        <taxon>Betaproteobacteria</taxon>
        <taxon>Burkholderiales</taxon>
        <taxon>Sphaerotilaceae</taxon>
        <taxon>Roseateles</taxon>
    </lineage>
</organism>
<evidence type="ECO:0008006" key="4">
    <source>
        <dbReference type="Google" id="ProtNLM"/>
    </source>
</evidence>
<evidence type="ECO:0000256" key="1">
    <source>
        <dbReference type="SAM" id="SignalP"/>
    </source>
</evidence>
<keyword evidence="3" id="KW-1185">Reference proteome</keyword>
<protein>
    <recommendedName>
        <fullName evidence="4">DUF4136 domain-containing protein</fullName>
    </recommendedName>
</protein>
<gene>
    <name evidence="2" type="ORF">RQP53_07440</name>
</gene>
<keyword evidence="1" id="KW-0732">Signal</keyword>
<proteinExistence type="predicted"/>
<sequence length="182" mass="20378">MRWIYQGSVRMFSRLFLLLSLLAAPAFGADFDLAFYYGYWGEVPQGVPRVEFYMPNYYLISEGKTPPDAGTKFEADSVPLVSSAEVQGFSILPVTRMPQGWAVVSVEIAEAARERIGKEYVEWAKDADPRRNILLVNRGRVLGVLEIGQIWMSGRSLLMSIGSRSEAAKIEQAIQKGRPRPS</sequence>
<accession>A0ABU3P9Z2</accession>